<name>A0ABW3L0G8_9BACI</name>
<sequence>MIDYIDDKKLNKAVHEELEERVGNDDFTILFVQEVEFDSKYKENQISVGYTIDDEPMKYWGWYFGEVES</sequence>
<evidence type="ECO:0000313" key="2">
    <source>
        <dbReference type="Proteomes" id="UP001596990"/>
    </source>
</evidence>
<dbReference type="Proteomes" id="UP001596990">
    <property type="component" value="Unassembled WGS sequence"/>
</dbReference>
<evidence type="ECO:0000313" key="1">
    <source>
        <dbReference type="EMBL" id="MFD1019574.1"/>
    </source>
</evidence>
<accession>A0ABW3L0G8</accession>
<protein>
    <submittedName>
        <fullName evidence="1">Uncharacterized protein</fullName>
    </submittedName>
</protein>
<dbReference type="EMBL" id="JBHTKL010000005">
    <property type="protein sequence ID" value="MFD1019574.1"/>
    <property type="molecule type" value="Genomic_DNA"/>
</dbReference>
<gene>
    <name evidence="1" type="ORF">ACFQ2J_10360</name>
</gene>
<reference evidence="2" key="1">
    <citation type="journal article" date="2019" name="Int. J. Syst. Evol. Microbiol.">
        <title>The Global Catalogue of Microorganisms (GCM) 10K type strain sequencing project: providing services to taxonomists for standard genome sequencing and annotation.</title>
        <authorList>
            <consortium name="The Broad Institute Genomics Platform"/>
            <consortium name="The Broad Institute Genome Sequencing Center for Infectious Disease"/>
            <person name="Wu L."/>
            <person name="Ma J."/>
        </authorList>
    </citation>
    <scope>NUCLEOTIDE SEQUENCE [LARGE SCALE GENOMIC DNA]</scope>
    <source>
        <strain evidence="2">CCUG 56607</strain>
    </source>
</reference>
<proteinExistence type="predicted"/>
<keyword evidence="2" id="KW-1185">Reference proteome</keyword>
<comment type="caution">
    <text evidence="1">The sequence shown here is derived from an EMBL/GenBank/DDBJ whole genome shotgun (WGS) entry which is preliminary data.</text>
</comment>
<organism evidence="1 2">
    <name type="scientific">Thalassobacillus hwangdonensis</name>
    <dbReference type="NCBI Taxonomy" id="546108"/>
    <lineage>
        <taxon>Bacteria</taxon>
        <taxon>Bacillati</taxon>
        <taxon>Bacillota</taxon>
        <taxon>Bacilli</taxon>
        <taxon>Bacillales</taxon>
        <taxon>Bacillaceae</taxon>
        <taxon>Thalassobacillus</taxon>
    </lineage>
</organism>